<proteinExistence type="predicted"/>
<dbReference type="Gene3D" id="1.10.150.320">
    <property type="entry name" value="Photosystem II 12 kDa extrinsic protein"/>
    <property type="match status" value="2"/>
</dbReference>
<comment type="caution">
    <text evidence="2">The sequence shown here is derived from an EMBL/GenBank/DDBJ whole genome shotgun (WGS) entry which is preliminary data.</text>
</comment>
<accession>A0ABU2YG80</accession>
<keyword evidence="1" id="KW-0472">Membrane</keyword>
<dbReference type="PANTHER" id="PTHR21180">
    <property type="entry name" value="ENDONUCLEASE/EXONUCLEASE/PHOSPHATASE FAMILY DOMAIN-CONTAINING PROTEIN 1"/>
    <property type="match status" value="1"/>
</dbReference>
<dbReference type="InterPro" id="IPR051675">
    <property type="entry name" value="Endo/Exo/Phosphatase_dom_1"/>
</dbReference>
<protein>
    <submittedName>
        <fullName evidence="2">Helix-hairpin-helix domain-containing protein</fullName>
    </submittedName>
</protein>
<dbReference type="PANTHER" id="PTHR21180:SF32">
    <property type="entry name" value="ENDONUCLEASE_EXONUCLEASE_PHOSPHATASE FAMILY DOMAIN-CONTAINING PROTEIN 1"/>
    <property type="match status" value="1"/>
</dbReference>
<dbReference type="Proteomes" id="UP001254488">
    <property type="component" value="Unassembled WGS sequence"/>
</dbReference>
<evidence type="ECO:0000313" key="3">
    <source>
        <dbReference type="Proteomes" id="UP001254488"/>
    </source>
</evidence>
<evidence type="ECO:0000313" key="2">
    <source>
        <dbReference type="EMBL" id="MDT0556694.1"/>
    </source>
</evidence>
<sequence length="293" mass="33465">MKNYKSHLTFSKNERSGIFLLVAIIFGFLSVYFFVDFSTEKILDTGSTEIVKIQNEIDSLKLAKTKNSKPKVYPFNPNFITEYKAYTLGLSVKEYDNLKAYRAKDKWVNSVSDFKKVTGVSDSLLATISPYFKFPDWVTNPKPKKSKPNYVNSIVEKAYSEKIDLNKATKEQLQQVSGIGEALSTRIINYRNKLGGFSDEIQLHNVYGLEPIVIKKTTNLFTVKTPKEINKININTASASDIATIPGVSFQLAKEIWEFRRLRERIESLSELEKIDKLSAVKLQLIQLYLFAK</sequence>
<name>A0ABU2YG80_9FLAO</name>
<dbReference type="InterPro" id="IPR010994">
    <property type="entry name" value="RuvA_2-like"/>
</dbReference>
<gene>
    <name evidence="2" type="ORF">RM538_11815</name>
</gene>
<reference evidence="2 3" key="1">
    <citation type="submission" date="2023-09" db="EMBL/GenBank/DDBJ databases">
        <authorList>
            <person name="Rey-Velasco X."/>
        </authorList>
    </citation>
    <scope>NUCLEOTIDE SEQUENCE [LARGE SCALE GENOMIC DNA]</scope>
    <source>
        <strain evidence="2 3">W242</strain>
    </source>
</reference>
<keyword evidence="1" id="KW-0812">Transmembrane</keyword>
<keyword evidence="1" id="KW-1133">Transmembrane helix</keyword>
<feature type="transmembrane region" description="Helical" evidence="1">
    <location>
        <begin position="16"/>
        <end position="35"/>
    </location>
</feature>
<evidence type="ECO:0000256" key="1">
    <source>
        <dbReference type="SAM" id="Phobius"/>
    </source>
</evidence>
<dbReference type="SUPFAM" id="SSF47781">
    <property type="entry name" value="RuvA domain 2-like"/>
    <property type="match status" value="3"/>
</dbReference>
<dbReference type="EMBL" id="JAVRHZ010000008">
    <property type="protein sequence ID" value="MDT0556694.1"/>
    <property type="molecule type" value="Genomic_DNA"/>
</dbReference>
<dbReference type="Pfam" id="PF12836">
    <property type="entry name" value="HHH_3"/>
    <property type="match status" value="2"/>
</dbReference>
<keyword evidence="3" id="KW-1185">Reference proteome</keyword>
<organism evidence="2 3">
    <name type="scientific">Patiriisocius hiemis</name>
    <dbReference type="NCBI Taxonomy" id="3075604"/>
    <lineage>
        <taxon>Bacteria</taxon>
        <taxon>Pseudomonadati</taxon>
        <taxon>Bacteroidota</taxon>
        <taxon>Flavobacteriia</taxon>
        <taxon>Flavobacteriales</taxon>
        <taxon>Flavobacteriaceae</taxon>
        <taxon>Patiriisocius</taxon>
    </lineage>
</organism>
<dbReference type="RefSeq" id="WP_311333645.1">
    <property type="nucleotide sequence ID" value="NZ_JAVRHZ010000008.1"/>
</dbReference>